<evidence type="ECO:0000256" key="4">
    <source>
        <dbReference type="ARBA" id="ARBA00023002"/>
    </source>
</evidence>
<dbReference type="EMBL" id="AZDZ01000001">
    <property type="protein sequence ID" value="KRK81203.1"/>
    <property type="molecule type" value="Genomic_DNA"/>
</dbReference>
<dbReference type="NCBIfam" id="NF005064">
    <property type="entry name" value="PRK06481.1"/>
    <property type="match status" value="1"/>
</dbReference>
<dbReference type="STRING" id="1423775.FD03_GL000795"/>
<keyword evidence="2 5" id="KW-0285">Flavoprotein</keyword>
<protein>
    <submittedName>
        <fullName evidence="7">Fumarate reductase flavoprotein subunit</fullName>
    </submittedName>
</protein>
<dbReference type="Pfam" id="PF00890">
    <property type="entry name" value="FAD_binding_2"/>
    <property type="match status" value="1"/>
</dbReference>
<dbReference type="RefSeq" id="WP_025023383.1">
    <property type="nucleotide sequence ID" value="NZ_AZDZ01000001.1"/>
</dbReference>
<dbReference type="Gene3D" id="3.50.50.60">
    <property type="entry name" value="FAD/NAD(P)-binding domain"/>
    <property type="match status" value="1"/>
</dbReference>
<dbReference type="eggNOG" id="COG1053">
    <property type="taxonomic scope" value="Bacteria"/>
</dbReference>
<evidence type="ECO:0000313" key="7">
    <source>
        <dbReference type="EMBL" id="KRK81203.1"/>
    </source>
</evidence>
<dbReference type="SUPFAM" id="SSF56425">
    <property type="entry name" value="Succinate dehydrogenase/fumarate reductase flavoprotein, catalytic domain"/>
    <property type="match status" value="1"/>
</dbReference>
<comment type="similarity">
    <text evidence="5">Belongs to the FAD-dependent oxidoreductase 2 family. FRD/SDH subfamily.</text>
</comment>
<evidence type="ECO:0000259" key="6">
    <source>
        <dbReference type="Pfam" id="PF00890"/>
    </source>
</evidence>
<dbReference type="NCBIfam" id="TIGR01813">
    <property type="entry name" value="flavo_cyto_c"/>
    <property type="match status" value="1"/>
</dbReference>
<evidence type="ECO:0000256" key="2">
    <source>
        <dbReference type="ARBA" id="ARBA00022630"/>
    </source>
</evidence>
<name>A0A0R1KI42_9LACO</name>
<dbReference type="OrthoDB" id="9806724at2"/>
<evidence type="ECO:0000256" key="3">
    <source>
        <dbReference type="ARBA" id="ARBA00022827"/>
    </source>
</evidence>
<dbReference type="InterPro" id="IPR010960">
    <property type="entry name" value="Flavocytochrome_c"/>
</dbReference>
<proteinExistence type="inferred from homology"/>
<dbReference type="PATRIC" id="fig|1423775.4.peg.812"/>
<dbReference type="FunFam" id="3.90.700.10:FF:000007">
    <property type="entry name" value="NADH-dependent fumarate reductase"/>
    <property type="match status" value="1"/>
</dbReference>
<keyword evidence="4 5" id="KW-0560">Oxidoreductase</keyword>
<dbReference type="SUPFAM" id="SSF51905">
    <property type="entry name" value="FAD/NAD(P)-binding domain"/>
    <property type="match status" value="1"/>
</dbReference>
<dbReference type="InterPro" id="IPR050315">
    <property type="entry name" value="FAD-oxidoreductase_2"/>
</dbReference>
<evidence type="ECO:0000256" key="1">
    <source>
        <dbReference type="ARBA" id="ARBA00001974"/>
    </source>
</evidence>
<keyword evidence="3 5" id="KW-0274">FAD</keyword>
<dbReference type="AlphaFoldDB" id="A0A0R1KI42"/>
<organism evidence="7 8">
    <name type="scientific">Companilactobacillus nodensis DSM 19682 = JCM 14932 = NBRC 107160</name>
    <dbReference type="NCBI Taxonomy" id="1423775"/>
    <lineage>
        <taxon>Bacteria</taxon>
        <taxon>Bacillati</taxon>
        <taxon>Bacillota</taxon>
        <taxon>Bacilli</taxon>
        <taxon>Lactobacillales</taxon>
        <taxon>Lactobacillaceae</taxon>
        <taxon>Companilactobacillus</taxon>
    </lineage>
</organism>
<dbReference type="InterPro" id="IPR036188">
    <property type="entry name" value="FAD/NAD-bd_sf"/>
</dbReference>
<feature type="domain" description="FAD-dependent oxidoreductase 2 FAD-binding" evidence="6">
    <location>
        <begin position="35"/>
        <end position="458"/>
    </location>
</feature>
<dbReference type="PANTHER" id="PTHR43400">
    <property type="entry name" value="FUMARATE REDUCTASE"/>
    <property type="match status" value="1"/>
</dbReference>
<dbReference type="GO" id="GO:0033765">
    <property type="term" value="F:steroid dehydrogenase activity, acting on the CH-CH group of donors"/>
    <property type="evidence" value="ECO:0007669"/>
    <property type="project" value="UniProtKB-ARBA"/>
</dbReference>
<dbReference type="PANTHER" id="PTHR43400:SF7">
    <property type="entry name" value="FAD-DEPENDENT OXIDOREDUCTASE 2 FAD BINDING DOMAIN-CONTAINING PROTEIN"/>
    <property type="match status" value="1"/>
</dbReference>
<sequence length="484" mass="51837">MTKKHSKIKKANKKKQTAKFKFVPTDISELQDHYDLIIVGSGGTGLTAAIQAHELGLSPVILEKMSSIGGNTTRASSGMNASETSVQLDHKIVDSMDDFYNDTFIGGGKKNNPELLKFFTTHGALAIDWLASHGIELDDLTTTGGMSVLRTHRPSSMAPIGGFLVTELLKQVAKENIPLFTDVLVKELLQDDGAIDGVEVEINGEKSTIKGDAVILATGGFGANQKLLTKYRPDLEGYNTTNSPGATGDGITLASAVGAKLVDMDQVQVHPTVQQDTDHPFLIGEAVRGEGAILVNKSAKRFVNELDTRKNVTAAIDDLKEHGAYLILDQGIRDRVKAIEFYDKVGLVVTGSSIEELADSIGLDAKTLEATVATWNKAVDDHNDAEFGRTTGMDRSIVKGPFFSIHIAPAVHYTMGGLNIDAETHVLDEKGQAIKGLFAGGEIAGGLHGNNRIGGNSIAETIIFGRQAGQQAFKFIQNLEKTSK</sequence>
<evidence type="ECO:0000313" key="8">
    <source>
        <dbReference type="Proteomes" id="UP000051248"/>
    </source>
</evidence>
<accession>A0A0R1KI42</accession>
<dbReference type="InterPro" id="IPR003953">
    <property type="entry name" value="FAD-dep_OxRdtase_2_FAD-bd"/>
</dbReference>
<keyword evidence="8" id="KW-1185">Reference proteome</keyword>
<reference evidence="7 8" key="1">
    <citation type="journal article" date="2015" name="Genome Announc.">
        <title>Expanding the biotechnology potential of lactobacilli through comparative genomics of 213 strains and associated genera.</title>
        <authorList>
            <person name="Sun Z."/>
            <person name="Harris H.M."/>
            <person name="McCann A."/>
            <person name="Guo C."/>
            <person name="Argimon S."/>
            <person name="Zhang W."/>
            <person name="Yang X."/>
            <person name="Jeffery I.B."/>
            <person name="Cooney J.C."/>
            <person name="Kagawa T.F."/>
            <person name="Liu W."/>
            <person name="Song Y."/>
            <person name="Salvetti E."/>
            <person name="Wrobel A."/>
            <person name="Rasinkangas P."/>
            <person name="Parkhill J."/>
            <person name="Rea M.C."/>
            <person name="O'Sullivan O."/>
            <person name="Ritari J."/>
            <person name="Douillard F.P."/>
            <person name="Paul Ross R."/>
            <person name="Yang R."/>
            <person name="Briner A.E."/>
            <person name="Felis G.E."/>
            <person name="de Vos W.M."/>
            <person name="Barrangou R."/>
            <person name="Klaenhammer T.R."/>
            <person name="Caufield P.W."/>
            <person name="Cui Y."/>
            <person name="Zhang H."/>
            <person name="O'Toole P.W."/>
        </authorList>
    </citation>
    <scope>NUCLEOTIDE SEQUENCE [LARGE SCALE GENOMIC DNA]</scope>
    <source>
        <strain evidence="7 8">DSM 19682</strain>
    </source>
</reference>
<dbReference type="GO" id="GO:0010181">
    <property type="term" value="F:FMN binding"/>
    <property type="evidence" value="ECO:0007669"/>
    <property type="project" value="InterPro"/>
</dbReference>
<gene>
    <name evidence="7" type="ORF">FD03_GL000795</name>
</gene>
<evidence type="ECO:0000256" key="5">
    <source>
        <dbReference type="RuleBase" id="RU366062"/>
    </source>
</evidence>
<comment type="cofactor">
    <cofactor evidence="1">
        <name>FAD</name>
        <dbReference type="ChEBI" id="CHEBI:57692"/>
    </cofactor>
</comment>
<dbReference type="Proteomes" id="UP000051248">
    <property type="component" value="Unassembled WGS sequence"/>
</dbReference>
<comment type="caution">
    <text evidence="7">The sequence shown here is derived from an EMBL/GenBank/DDBJ whole genome shotgun (WGS) entry which is preliminary data.</text>
</comment>
<dbReference type="Gene3D" id="3.90.700.10">
    <property type="entry name" value="Succinate dehydrogenase/fumarate reductase flavoprotein, catalytic domain"/>
    <property type="match status" value="1"/>
</dbReference>
<dbReference type="InterPro" id="IPR027477">
    <property type="entry name" value="Succ_DH/fumarate_Rdtase_cat_sf"/>
</dbReference>